<dbReference type="PROSITE" id="PS00108">
    <property type="entry name" value="PROTEIN_KINASE_ST"/>
    <property type="match status" value="1"/>
</dbReference>
<feature type="compositionally biased region" description="Low complexity" evidence="12">
    <location>
        <begin position="686"/>
        <end position="704"/>
    </location>
</feature>
<dbReference type="InterPro" id="IPR011009">
    <property type="entry name" value="Kinase-like_dom_sf"/>
</dbReference>
<feature type="compositionally biased region" description="Low complexity" evidence="12">
    <location>
        <begin position="1146"/>
        <end position="1170"/>
    </location>
</feature>
<dbReference type="Gene3D" id="3.30.200.20">
    <property type="entry name" value="Phosphorylase Kinase, domain 1"/>
    <property type="match status" value="1"/>
</dbReference>
<keyword evidence="7 11" id="KW-0067">ATP-binding</keyword>
<dbReference type="Gene3D" id="1.10.510.10">
    <property type="entry name" value="Transferase(Phosphotransferase) domain 1"/>
    <property type="match status" value="1"/>
</dbReference>
<dbReference type="GO" id="GO:0004674">
    <property type="term" value="F:protein serine/threonine kinase activity"/>
    <property type="evidence" value="ECO:0007669"/>
    <property type="project" value="UniProtKB-KW"/>
</dbReference>
<feature type="compositionally biased region" description="Low complexity" evidence="12">
    <location>
        <begin position="610"/>
        <end position="627"/>
    </location>
</feature>
<evidence type="ECO:0000313" key="14">
    <source>
        <dbReference type="EMBL" id="KDQ12321.1"/>
    </source>
</evidence>
<dbReference type="Pfam" id="PF00069">
    <property type="entry name" value="Pkinase"/>
    <property type="match status" value="1"/>
</dbReference>
<dbReference type="InParanoid" id="A0A067MLA1"/>
<dbReference type="Gene3D" id="3.30.10.30">
    <property type="entry name" value="DYRK"/>
    <property type="match status" value="1"/>
</dbReference>
<dbReference type="InterPro" id="IPR008271">
    <property type="entry name" value="Ser/Thr_kinase_AS"/>
</dbReference>
<dbReference type="InterPro" id="IPR050494">
    <property type="entry name" value="Ser_Thr_dual-spec_kinase"/>
</dbReference>
<feature type="compositionally biased region" description="Polar residues" evidence="12">
    <location>
        <begin position="720"/>
        <end position="730"/>
    </location>
</feature>
<feature type="compositionally biased region" description="Polar residues" evidence="12">
    <location>
        <begin position="668"/>
        <end position="680"/>
    </location>
</feature>
<feature type="compositionally biased region" description="Basic and acidic residues" evidence="12">
    <location>
        <begin position="1074"/>
        <end position="1095"/>
    </location>
</feature>
<dbReference type="OrthoDB" id="9332038at2759"/>
<comment type="catalytic activity">
    <reaction evidence="9">
        <text>L-threonyl-[protein] + ATP = O-phospho-L-threonyl-[protein] + ADP + H(+)</text>
        <dbReference type="Rhea" id="RHEA:46608"/>
        <dbReference type="Rhea" id="RHEA-COMP:11060"/>
        <dbReference type="Rhea" id="RHEA-COMP:11605"/>
        <dbReference type="ChEBI" id="CHEBI:15378"/>
        <dbReference type="ChEBI" id="CHEBI:30013"/>
        <dbReference type="ChEBI" id="CHEBI:30616"/>
        <dbReference type="ChEBI" id="CHEBI:61977"/>
        <dbReference type="ChEBI" id="CHEBI:456216"/>
        <dbReference type="EC" id="2.7.12.1"/>
    </reaction>
</comment>
<feature type="compositionally biased region" description="Polar residues" evidence="12">
    <location>
        <begin position="20"/>
        <end position="34"/>
    </location>
</feature>
<evidence type="ECO:0000256" key="1">
    <source>
        <dbReference type="ARBA" id="ARBA00008867"/>
    </source>
</evidence>
<keyword evidence="3" id="KW-0723">Serine/threonine-protein kinase</keyword>
<feature type="compositionally biased region" description="Polar residues" evidence="12">
    <location>
        <begin position="1"/>
        <end position="12"/>
    </location>
</feature>
<feature type="compositionally biased region" description="Polar residues" evidence="12">
    <location>
        <begin position="383"/>
        <end position="400"/>
    </location>
</feature>
<organism evidence="14 15">
    <name type="scientific">Botryobasidium botryosum (strain FD-172 SS1)</name>
    <dbReference type="NCBI Taxonomy" id="930990"/>
    <lineage>
        <taxon>Eukaryota</taxon>
        <taxon>Fungi</taxon>
        <taxon>Dikarya</taxon>
        <taxon>Basidiomycota</taxon>
        <taxon>Agaricomycotina</taxon>
        <taxon>Agaricomycetes</taxon>
        <taxon>Cantharellales</taxon>
        <taxon>Botryobasidiaceae</taxon>
        <taxon>Botryobasidium</taxon>
    </lineage>
</organism>
<dbReference type="STRING" id="930990.A0A067MLA1"/>
<evidence type="ECO:0000256" key="2">
    <source>
        <dbReference type="ARBA" id="ARBA00013203"/>
    </source>
</evidence>
<dbReference type="PROSITE" id="PS50011">
    <property type="entry name" value="PROTEIN_KINASE_DOM"/>
    <property type="match status" value="1"/>
</dbReference>
<comment type="catalytic activity">
    <reaction evidence="8">
        <text>L-seryl-[protein] + ATP = O-phospho-L-seryl-[protein] + ADP + H(+)</text>
        <dbReference type="Rhea" id="RHEA:17989"/>
        <dbReference type="Rhea" id="RHEA-COMP:9863"/>
        <dbReference type="Rhea" id="RHEA-COMP:11604"/>
        <dbReference type="ChEBI" id="CHEBI:15378"/>
        <dbReference type="ChEBI" id="CHEBI:29999"/>
        <dbReference type="ChEBI" id="CHEBI:30616"/>
        <dbReference type="ChEBI" id="CHEBI:83421"/>
        <dbReference type="ChEBI" id="CHEBI:456216"/>
        <dbReference type="EC" id="2.7.12.1"/>
    </reaction>
</comment>
<sequence>MSFNPSTPSSRPSFGPDTLATPSTHPSLLDTSPPSRIMSLASTDREDQSDNGLASDKGKRRENAPTIELVHTREHAPKPRDAGDRTRRADKEREREKPALHISLSPATMAADYNQPRTASSTSSSLDPYYFSIPSPRVSPQNPLDNGTGNDGAQPPSNSRRLSIRRSSIIIEPQTPARDPLSIDRAGLVGVGELTTPKWDLHTYGLATRNAWESRAEPLPEEVGNNKSDEDYPGSPWTIEAIDGEGDDVIKAYMPDDAQETESLKESPRQAKGSASASSTIRTIRQRHSMASESGGEEILYKPPTSKSLQSRKTSEGSLREPIIRRVDSSLRKEEDAKRASFSQVNTKDNQSATVTGSPPPAAYTGGHHRPRKRTSDDFAMEQSGSLVSKMSGLSVTGGNQEKEARDRDVDRVVRKHRSLGVGVPSIAKDRMKERRQQGAAISFSAAYHSTATPRDKERHSRQSSSSSTHEHSRRPHQDYSHLPPSPSTSTIPQFLKHSGSHTNIGNSAGQGLPTHGSAASVAHSLLKGTQEGWSGMDDSTTAEALRKLDGLSGKTLRTKGSISGSSRAGSRPSSPSSKSAVWEGRETVTKEREKEAKGSTENVGDVDFATADPSSQPASATAPAFTNPFPHAPSHPVSRKVSLVKETLNSPGSARSSFGQQPVKRGSASSASITGTPTTAGGRDSTNLSGTTSTSMTSVSVTSPLLHRHSAGKLGRRNSAGSDVSSIHSTDAAGQRDRAAALAAAGHDPGDDSAAKSIPPVPPIPQEYKSPLPSSSNASFPKTPTSSTDDPDRTIMVPSIDIHPQTPQKGAGPPTSARTPSKKWSFSALNLKLHGSGGSSREKERERGREREREKEREKERAAHPSASPLTPHSPRGKSFSVASPSMHASDTWATLEQRHQPPYARTLHSSPSAQSLLPVPSHPNSPGPSALSTSRTPDRSVPSRTETASSASTHMTAGPSNPISPSKKSTSKRLTPSSIPFFRRSSTHSTMMPPPSSTGSSSPSYTPQAITHHASSASISTLGSVPQTDAAMQSASELSSASQSQVHAMKKSSVLSLGLPSLLKGSSSRKSLHIEKQEPKVKEKKDDKDRSESRISVLMGRKRGKTVSHGDPKGPKPVTLPPMQMTALPSNTAQRVANLRPGVSQSSASLSSRARPSTSSTRAPSSPANKASDASLRSTRQNLPPIAGSPSVGPAVYTNGPTPPGGSSSLTKETPTKIPRISNGQAPTNSSPQSTLKSHASSLNTRRVSLNVSALTPANTVGGHTGGSIGGTTEPNTPVANEFGILDHQETPAQPVKAATMTPRRSSPQAPIARRTSVRTADQSPQLQTPAQPRQRQLSGLSAATTSKKPSARDQITLSGLRKSSAASSASIASFASAASENHARIAGLSPSKSMKPKVSLGGARGVDPYSSTGAGPSTPGSARHSLSTPSPVPSSVDEEEMLGDEEMMQYIRRQQQRKLASGAKKEELDDLLRFPEPIPPAPALSPQSVLNSSQNAYLCDYERMEILDYPSVYYIGANSDKKQAQRNNSNNNYGYDDERGDYLIADHDHLAYRYEIIDTLGKGSFGQVLHCRDHCTGESVAIKIIRNKKRFHHQALVEIKILDNLRKWDSEEKHHVIKMTENFYFRNHLCIAMELLSINLYELIKANGFAGFTTTLIRRFTSQMLASLALMRHHRIVHCDLKPENVLLKHPAKSALKVIDFGSSCFEHEKVYTYIQSRFYRSPEVILGMNYHMAIDMWSLGCILAELYTGFPIFPGENEQEQLSCIMEVLGVPDKDLINRSTRKKLFFDSTGAPRPVVNSKGKRRRPGSKTLAQVLRCDDEVFIDFIAKCLHWDPERRLKPQTAMRHPFITVGRRGKGISPAASAARSLLASTTSLSGRGKQQHSQQQHQAAHQVTETPKKSLIGAPTPLTARVPARAPTATIPATPIGTPGLHSQVPTTGASHRSYRNTQSGASYHHSSRNLAGAANGYTAAAAKT</sequence>
<evidence type="ECO:0000256" key="9">
    <source>
        <dbReference type="ARBA" id="ARBA00049308"/>
    </source>
</evidence>
<feature type="compositionally biased region" description="Polar residues" evidence="12">
    <location>
        <begin position="341"/>
        <end position="357"/>
    </location>
</feature>
<feature type="compositionally biased region" description="Low complexity" evidence="12">
    <location>
        <begin position="989"/>
        <end position="1023"/>
    </location>
</feature>
<keyword evidence="15" id="KW-1185">Reference proteome</keyword>
<evidence type="ECO:0000256" key="3">
    <source>
        <dbReference type="ARBA" id="ARBA00022527"/>
    </source>
</evidence>
<feature type="compositionally biased region" description="Polar residues" evidence="12">
    <location>
        <begin position="1224"/>
        <end position="1261"/>
    </location>
</feature>
<dbReference type="EMBL" id="KL198051">
    <property type="protein sequence ID" value="KDQ12321.1"/>
    <property type="molecule type" value="Genomic_DNA"/>
</dbReference>
<evidence type="ECO:0000256" key="11">
    <source>
        <dbReference type="PROSITE-ProRule" id="PRU10141"/>
    </source>
</evidence>
<feature type="compositionally biased region" description="Low complexity" evidence="12">
    <location>
        <begin position="1032"/>
        <end position="1071"/>
    </location>
</feature>
<evidence type="ECO:0000313" key="15">
    <source>
        <dbReference type="Proteomes" id="UP000027195"/>
    </source>
</evidence>
<feature type="domain" description="Protein kinase" evidence="13">
    <location>
        <begin position="1557"/>
        <end position="1853"/>
    </location>
</feature>
<dbReference type="GO" id="GO:0005524">
    <property type="term" value="F:ATP binding"/>
    <property type="evidence" value="ECO:0007669"/>
    <property type="project" value="UniProtKB-UniRule"/>
</dbReference>
<dbReference type="InterPro" id="IPR017441">
    <property type="entry name" value="Protein_kinase_ATP_BS"/>
</dbReference>
<dbReference type="FunFam" id="1.10.510.10:FF:000112">
    <property type="entry name" value="Putative dual specificity tyrosine-phosphorylation-regulated kinase 2"/>
    <property type="match status" value="1"/>
</dbReference>
<dbReference type="SMART" id="SM00220">
    <property type="entry name" value="S_TKc"/>
    <property type="match status" value="1"/>
</dbReference>
<feature type="region of interest" description="Disordered" evidence="12">
    <location>
        <begin position="1924"/>
        <end position="1960"/>
    </location>
</feature>
<gene>
    <name evidence="14" type="ORF">BOTBODRAFT_34607</name>
</gene>
<feature type="compositionally biased region" description="Basic and acidic residues" evidence="12">
    <location>
        <begin position="401"/>
        <end position="413"/>
    </location>
</feature>
<feature type="region of interest" description="Disordered" evidence="12">
    <location>
        <begin position="1295"/>
        <end position="1369"/>
    </location>
</feature>
<evidence type="ECO:0000256" key="12">
    <source>
        <dbReference type="SAM" id="MobiDB-lite"/>
    </source>
</evidence>
<dbReference type="GO" id="GO:0005737">
    <property type="term" value="C:cytoplasm"/>
    <property type="evidence" value="ECO:0007669"/>
    <property type="project" value="TreeGrafter"/>
</dbReference>
<feature type="compositionally biased region" description="Polar residues" evidence="12">
    <location>
        <begin position="501"/>
        <end position="510"/>
    </location>
</feature>
<dbReference type="GO" id="GO:0005856">
    <property type="term" value="C:cytoskeleton"/>
    <property type="evidence" value="ECO:0007669"/>
    <property type="project" value="TreeGrafter"/>
</dbReference>
<feature type="region of interest" description="Disordered" evidence="12">
    <location>
        <begin position="431"/>
        <end position="520"/>
    </location>
</feature>
<dbReference type="InterPro" id="IPR000719">
    <property type="entry name" value="Prot_kinase_dom"/>
</dbReference>
<protein>
    <recommendedName>
        <fullName evidence="2">dual-specificity kinase</fullName>
        <ecNumber evidence="2">2.7.12.1</ecNumber>
    </recommendedName>
</protein>
<comment type="similarity">
    <text evidence="1">Belongs to the protein kinase superfamily. CMGC Ser/Thr protein kinase family. MNB/DYRK subfamily.</text>
</comment>
<evidence type="ECO:0000256" key="8">
    <source>
        <dbReference type="ARBA" id="ARBA00049003"/>
    </source>
</evidence>
<dbReference type="GO" id="GO:0004712">
    <property type="term" value="F:protein serine/threonine/tyrosine kinase activity"/>
    <property type="evidence" value="ECO:0007669"/>
    <property type="project" value="UniProtKB-EC"/>
</dbReference>
<dbReference type="CDD" id="cd14210">
    <property type="entry name" value="PKc_DYRK"/>
    <property type="match status" value="1"/>
</dbReference>
<feature type="compositionally biased region" description="Basic and acidic residues" evidence="12">
    <location>
        <begin position="313"/>
        <end position="339"/>
    </location>
</feature>
<reference evidence="15" key="1">
    <citation type="journal article" date="2014" name="Proc. Natl. Acad. Sci. U.S.A.">
        <title>Extensive sampling of basidiomycete genomes demonstrates inadequacy of the white-rot/brown-rot paradigm for wood decay fungi.</title>
        <authorList>
            <person name="Riley R."/>
            <person name="Salamov A.A."/>
            <person name="Brown D.W."/>
            <person name="Nagy L.G."/>
            <person name="Floudas D."/>
            <person name="Held B.W."/>
            <person name="Levasseur A."/>
            <person name="Lombard V."/>
            <person name="Morin E."/>
            <person name="Otillar R."/>
            <person name="Lindquist E.A."/>
            <person name="Sun H."/>
            <person name="LaButti K.M."/>
            <person name="Schmutz J."/>
            <person name="Jabbour D."/>
            <person name="Luo H."/>
            <person name="Baker S.E."/>
            <person name="Pisabarro A.G."/>
            <person name="Walton J.D."/>
            <person name="Blanchette R.A."/>
            <person name="Henrissat B."/>
            <person name="Martin F."/>
            <person name="Cullen D."/>
            <person name="Hibbett D.S."/>
            <person name="Grigoriev I.V."/>
        </authorList>
    </citation>
    <scope>NUCLEOTIDE SEQUENCE [LARGE SCALE GENOMIC DNA]</scope>
    <source>
        <strain evidence="15">FD-172 SS1</strain>
    </source>
</reference>
<evidence type="ECO:0000256" key="7">
    <source>
        <dbReference type="ARBA" id="ARBA00022840"/>
    </source>
</evidence>
<feature type="region of interest" description="Disordered" evidence="12">
    <location>
        <begin position="1"/>
        <end position="164"/>
    </location>
</feature>
<evidence type="ECO:0000256" key="10">
    <source>
        <dbReference type="ARBA" id="ARBA00051680"/>
    </source>
</evidence>
<dbReference type="EC" id="2.7.12.1" evidence="2"/>
<feature type="region of interest" description="Disordered" evidence="12">
    <location>
        <begin position="259"/>
        <end position="413"/>
    </location>
</feature>
<dbReference type="PANTHER" id="PTHR24058">
    <property type="entry name" value="DUAL SPECIFICITY PROTEIN KINASE"/>
    <property type="match status" value="1"/>
</dbReference>
<evidence type="ECO:0000256" key="5">
    <source>
        <dbReference type="ARBA" id="ARBA00022741"/>
    </source>
</evidence>
<feature type="compositionally biased region" description="Low complexity" evidence="12">
    <location>
        <begin position="1873"/>
        <end position="1897"/>
    </location>
</feature>
<feature type="compositionally biased region" description="Polar residues" evidence="12">
    <location>
        <begin position="273"/>
        <end position="283"/>
    </location>
</feature>
<keyword evidence="4" id="KW-0808">Transferase</keyword>
<keyword evidence="6" id="KW-0418">Kinase</keyword>
<feature type="compositionally biased region" description="Basic and acidic residues" evidence="12">
    <location>
        <begin position="584"/>
        <end position="599"/>
    </location>
</feature>
<feature type="compositionally biased region" description="Low complexity" evidence="12">
    <location>
        <begin position="1924"/>
        <end position="1936"/>
    </location>
</feature>
<evidence type="ECO:0000256" key="4">
    <source>
        <dbReference type="ARBA" id="ARBA00022679"/>
    </source>
</evidence>
<dbReference type="PROSITE" id="PS00107">
    <property type="entry name" value="PROTEIN_KINASE_ATP"/>
    <property type="match status" value="1"/>
</dbReference>
<feature type="compositionally biased region" description="Basic and acidic residues" evidence="12">
    <location>
        <begin position="70"/>
        <end position="99"/>
    </location>
</feature>
<feature type="compositionally biased region" description="Low complexity" evidence="12">
    <location>
        <begin position="780"/>
        <end position="789"/>
    </location>
</feature>
<dbReference type="Proteomes" id="UP000027195">
    <property type="component" value="Unassembled WGS sequence"/>
</dbReference>
<name>A0A067MLA1_BOTB1</name>
<feature type="compositionally biased region" description="Polar residues" evidence="12">
    <location>
        <begin position="138"/>
        <end position="148"/>
    </location>
</feature>
<evidence type="ECO:0000256" key="6">
    <source>
        <dbReference type="ARBA" id="ARBA00022777"/>
    </source>
</evidence>
<feature type="compositionally biased region" description="Low complexity" evidence="12">
    <location>
        <begin position="560"/>
        <end position="581"/>
    </location>
</feature>
<dbReference type="SUPFAM" id="SSF56112">
    <property type="entry name" value="Protein kinase-like (PK-like)"/>
    <property type="match status" value="1"/>
</dbReference>
<feature type="compositionally biased region" description="Low complexity" evidence="12">
    <location>
        <begin position="1413"/>
        <end position="1425"/>
    </location>
</feature>
<evidence type="ECO:0000259" key="13">
    <source>
        <dbReference type="PROSITE" id="PS50011"/>
    </source>
</evidence>
<proteinExistence type="inferred from homology"/>
<feature type="compositionally biased region" description="Polar residues" evidence="12">
    <location>
        <begin position="1939"/>
        <end position="1957"/>
    </location>
</feature>
<feature type="compositionally biased region" description="Basic and acidic residues" evidence="12">
    <location>
        <begin position="841"/>
        <end position="864"/>
    </location>
</feature>
<feature type="compositionally biased region" description="Basic residues" evidence="12">
    <location>
        <begin position="707"/>
        <end position="717"/>
    </location>
</feature>
<feature type="compositionally biased region" description="Polar residues" evidence="12">
    <location>
        <begin position="882"/>
        <end position="896"/>
    </location>
</feature>
<feature type="compositionally biased region" description="Polar residues" evidence="12">
    <location>
        <begin position="115"/>
        <end position="126"/>
    </location>
</feature>
<feature type="region of interest" description="Disordered" evidence="12">
    <location>
        <begin position="215"/>
        <end position="235"/>
    </location>
</feature>
<feature type="compositionally biased region" description="Polar residues" evidence="12">
    <location>
        <begin position="944"/>
        <end position="980"/>
    </location>
</feature>
<feature type="region of interest" description="Disordered" evidence="12">
    <location>
        <begin position="549"/>
        <end position="1282"/>
    </location>
</feature>
<keyword evidence="5 11" id="KW-0547">Nucleotide-binding</keyword>
<feature type="compositionally biased region" description="Polar residues" evidence="12">
    <location>
        <begin position="1320"/>
        <end position="1360"/>
    </location>
</feature>
<comment type="catalytic activity">
    <reaction evidence="10">
        <text>L-tyrosyl-[protein] + ATP = O-phospho-L-tyrosyl-[protein] + ADP + H(+)</text>
        <dbReference type="Rhea" id="RHEA:10596"/>
        <dbReference type="Rhea" id="RHEA-COMP:10136"/>
        <dbReference type="Rhea" id="RHEA-COMP:20101"/>
        <dbReference type="ChEBI" id="CHEBI:15378"/>
        <dbReference type="ChEBI" id="CHEBI:30616"/>
        <dbReference type="ChEBI" id="CHEBI:46858"/>
        <dbReference type="ChEBI" id="CHEBI:61978"/>
        <dbReference type="ChEBI" id="CHEBI:456216"/>
        <dbReference type="EC" id="2.7.12.1"/>
    </reaction>
</comment>
<feature type="compositionally biased region" description="Polar residues" evidence="12">
    <location>
        <begin position="648"/>
        <end position="661"/>
    </location>
</feature>
<accession>A0A067MLA1</accession>
<feature type="region of interest" description="Disordered" evidence="12">
    <location>
        <begin position="1873"/>
        <end position="1910"/>
    </location>
</feature>
<dbReference type="PANTHER" id="PTHR24058:SF22">
    <property type="entry name" value="DUAL SPECIFICITY TYROSINE-PHOSPHORYLATION-REGULATED KINASE 4"/>
    <property type="match status" value="1"/>
</dbReference>
<feature type="binding site" evidence="11">
    <location>
        <position position="1586"/>
    </location>
    <ligand>
        <name>ATP</name>
        <dbReference type="ChEBI" id="CHEBI:30616"/>
    </ligand>
</feature>
<dbReference type="InterPro" id="IPR042521">
    <property type="entry name" value="DYRK"/>
</dbReference>
<feature type="region of interest" description="Disordered" evidence="12">
    <location>
        <begin position="1390"/>
        <end position="1441"/>
    </location>
</feature>
<feature type="compositionally biased region" description="Polar residues" evidence="12">
    <location>
        <begin position="817"/>
        <end position="829"/>
    </location>
</feature>
<dbReference type="HOGENOM" id="CLU_000288_122_0_1"/>